<gene>
    <name evidence="2" type="ORF">GCM10007935_34550</name>
</gene>
<dbReference type="InterPro" id="IPR013766">
    <property type="entry name" value="Thioredoxin_domain"/>
</dbReference>
<comment type="caution">
    <text evidence="2">The sequence shown here is derived from an EMBL/GenBank/DDBJ whole genome shotgun (WGS) entry which is preliminary data.</text>
</comment>
<name>A0ABQ6CCS6_9BURK</name>
<dbReference type="InterPro" id="IPR036249">
    <property type="entry name" value="Thioredoxin-like_sf"/>
</dbReference>
<accession>A0ABQ6CCS6</accession>
<reference evidence="3" key="1">
    <citation type="journal article" date="2019" name="Int. J. Syst. Evol. Microbiol.">
        <title>The Global Catalogue of Microorganisms (GCM) 10K type strain sequencing project: providing services to taxonomists for standard genome sequencing and annotation.</title>
        <authorList>
            <consortium name="The Broad Institute Genomics Platform"/>
            <consortium name="The Broad Institute Genome Sequencing Center for Infectious Disease"/>
            <person name="Wu L."/>
            <person name="Ma J."/>
        </authorList>
    </citation>
    <scope>NUCLEOTIDE SEQUENCE [LARGE SCALE GENOMIC DNA]</scope>
    <source>
        <strain evidence="3">NBRC 109341</strain>
    </source>
</reference>
<dbReference type="Proteomes" id="UP001156903">
    <property type="component" value="Unassembled WGS sequence"/>
</dbReference>
<feature type="domain" description="Thioredoxin" evidence="1">
    <location>
        <begin position="7"/>
        <end position="66"/>
    </location>
</feature>
<protein>
    <submittedName>
        <fullName evidence="2">Thiol reductase thioredoxin</fullName>
    </submittedName>
</protein>
<evidence type="ECO:0000313" key="3">
    <source>
        <dbReference type="Proteomes" id="UP001156903"/>
    </source>
</evidence>
<organism evidence="2 3">
    <name type="scientific">Hydrogenophaga electricum</name>
    <dbReference type="NCBI Taxonomy" id="1230953"/>
    <lineage>
        <taxon>Bacteria</taxon>
        <taxon>Pseudomonadati</taxon>
        <taxon>Pseudomonadota</taxon>
        <taxon>Betaproteobacteria</taxon>
        <taxon>Burkholderiales</taxon>
        <taxon>Comamonadaceae</taxon>
        <taxon>Hydrogenophaga</taxon>
    </lineage>
</organism>
<sequence>MSAPLRLICLCAEWCGTCRDWRPVFDDLARRHPDVALHWVDIEDDAELLDDSPLDVQTFPTVLIAAGDMVLFCGPVKPFATEVERLLRAVSQPTGQSSYPPLSSLLPHWRA</sequence>
<dbReference type="RefSeq" id="WP_234265374.1">
    <property type="nucleotide sequence ID" value="NZ_BSPB01000041.1"/>
</dbReference>
<dbReference type="EMBL" id="BSPB01000041">
    <property type="protein sequence ID" value="GLS16017.1"/>
    <property type="molecule type" value="Genomic_DNA"/>
</dbReference>
<evidence type="ECO:0000259" key="1">
    <source>
        <dbReference type="Pfam" id="PF00085"/>
    </source>
</evidence>
<evidence type="ECO:0000313" key="2">
    <source>
        <dbReference type="EMBL" id="GLS16017.1"/>
    </source>
</evidence>
<dbReference type="CDD" id="cd02947">
    <property type="entry name" value="TRX_family"/>
    <property type="match status" value="1"/>
</dbReference>
<keyword evidence="3" id="KW-1185">Reference proteome</keyword>
<dbReference type="SUPFAM" id="SSF52833">
    <property type="entry name" value="Thioredoxin-like"/>
    <property type="match status" value="1"/>
</dbReference>
<dbReference type="Pfam" id="PF00085">
    <property type="entry name" value="Thioredoxin"/>
    <property type="match status" value="1"/>
</dbReference>
<proteinExistence type="predicted"/>
<dbReference type="Gene3D" id="3.40.30.10">
    <property type="entry name" value="Glutaredoxin"/>
    <property type="match status" value="1"/>
</dbReference>